<dbReference type="Pfam" id="PF05978">
    <property type="entry name" value="UNC-93"/>
    <property type="match status" value="1"/>
</dbReference>
<feature type="transmembrane region" description="Helical" evidence="8">
    <location>
        <begin position="76"/>
        <end position="95"/>
    </location>
</feature>
<feature type="transmembrane region" description="Helical" evidence="8">
    <location>
        <begin position="136"/>
        <end position="157"/>
    </location>
</feature>
<evidence type="ECO:0000256" key="8">
    <source>
        <dbReference type="SAM" id="Phobius"/>
    </source>
</evidence>
<evidence type="ECO:0000256" key="1">
    <source>
        <dbReference type="ARBA" id="ARBA00004141"/>
    </source>
</evidence>
<dbReference type="InterPro" id="IPR036259">
    <property type="entry name" value="MFS_trans_sf"/>
</dbReference>
<dbReference type="InterPro" id="IPR051617">
    <property type="entry name" value="UNC-93-like_regulator"/>
</dbReference>
<dbReference type="AlphaFoldDB" id="A0A196SKN0"/>
<feature type="transmembrane region" description="Helical" evidence="8">
    <location>
        <begin position="317"/>
        <end position="342"/>
    </location>
</feature>
<dbReference type="PANTHER" id="PTHR23294:SF0">
    <property type="entry name" value="UNC93-LIKE PROTEIN MFSD11"/>
    <property type="match status" value="1"/>
</dbReference>
<accession>A0A196SKN0</accession>
<keyword evidence="3 8" id="KW-1133">Transmembrane helix</keyword>
<dbReference type="STRING" id="478820.A0A196SKN0"/>
<dbReference type="Gene3D" id="1.20.1250.20">
    <property type="entry name" value="MFS general substrate transporter like domains"/>
    <property type="match status" value="2"/>
</dbReference>
<evidence type="ECO:0000256" key="3">
    <source>
        <dbReference type="ARBA" id="ARBA00022989"/>
    </source>
</evidence>
<evidence type="ECO:0000256" key="5">
    <source>
        <dbReference type="ARBA" id="ARBA00023180"/>
    </source>
</evidence>
<keyword evidence="2 8" id="KW-0812">Transmembrane</keyword>
<feature type="transmembrane region" description="Helical" evidence="8">
    <location>
        <begin position="288"/>
        <end position="311"/>
    </location>
</feature>
<keyword evidence="5" id="KW-0325">Glycoprotein</keyword>
<keyword evidence="4 8" id="KW-0472">Membrane</keyword>
<dbReference type="Proteomes" id="UP000078348">
    <property type="component" value="Unassembled WGS sequence"/>
</dbReference>
<comment type="caution">
    <text evidence="9">The sequence shown here is derived from an EMBL/GenBank/DDBJ whole genome shotgun (WGS) entry which is preliminary data.</text>
</comment>
<evidence type="ECO:0000256" key="6">
    <source>
        <dbReference type="ARBA" id="ARBA00040302"/>
    </source>
</evidence>
<feature type="transmembrane region" description="Helical" evidence="8">
    <location>
        <begin position="263"/>
        <end position="281"/>
    </location>
</feature>
<evidence type="ECO:0000313" key="9">
    <source>
        <dbReference type="EMBL" id="OAO17610.1"/>
    </source>
</evidence>
<keyword evidence="10" id="KW-1185">Reference proteome</keyword>
<organism evidence="9 10">
    <name type="scientific">Blastocystis sp. subtype 1 (strain ATCC 50177 / NandII)</name>
    <dbReference type="NCBI Taxonomy" id="478820"/>
    <lineage>
        <taxon>Eukaryota</taxon>
        <taxon>Sar</taxon>
        <taxon>Stramenopiles</taxon>
        <taxon>Bigyra</taxon>
        <taxon>Opalozoa</taxon>
        <taxon>Opalinata</taxon>
        <taxon>Blastocystidae</taxon>
        <taxon>Blastocystis</taxon>
    </lineage>
</organism>
<comment type="subcellular location">
    <subcellularLocation>
        <location evidence="1">Membrane</location>
        <topology evidence="1">Multi-pass membrane protein</topology>
    </subcellularLocation>
</comment>
<evidence type="ECO:0000256" key="2">
    <source>
        <dbReference type="ARBA" id="ARBA00022692"/>
    </source>
</evidence>
<dbReference type="PANTHER" id="PTHR23294">
    <property type="entry name" value="ET TRANSLATION PRODUCT-RELATED"/>
    <property type="match status" value="1"/>
</dbReference>
<feature type="transmembrane region" description="Helical" evidence="8">
    <location>
        <begin position="354"/>
        <end position="375"/>
    </location>
</feature>
<feature type="transmembrane region" description="Helical" evidence="8">
    <location>
        <begin position="21"/>
        <end position="39"/>
    </location>
</feature>
<evidence type="ECO:0000256" key="7">
    <source>
        <dbReference type="ARBA" id="ARBA00041910"/>
    </source>
</evidence>
<dbReference type="EMBL" id="LXWW01000023">
    <property type="protein sequence ID" value="OAO17610.1"/>
    <property type="molecule type" value="Genomic_DNA"/>
</dbReference>
<dbReference type="GO" id="GO:0016020">
    <property type="term" value="C:membrane"/>
    <property type="evidence" value="ECO:0007669"/>
    <property type="project" value="UniProtKB-SubCell"/>
</dbReference>
<feature type="transmembrane region" description="Helical" evidence="8">
    <location>
        <begin position="387"/>
        <end position="412"/>
    </location>
</feature>
<reference evidence="9 10" key="1">
    <citation type="submission" date="2016-05" db="EMBL/GenBank/DDBJ databases">
        <title>Nuclear genome of Blastocystis sp. subtype 1 NandII.</title>
        <authorList>
            <person name="Gentekaki E."/>
            <person name="Curtis B."/>
            <person name="Stairs C."/>
            <person name="Eme L."/>
            <person name="Herman E."/>
            <person name="Klimes V."/>
            <person name="Arias M.C."/>
            <person name="Elias M."/>
            <person name="Hilliou F."/>
            <person name="Klute M."/>
            <person name="Malik S.-B."/>
            <person name="Pightling A."/>
            <person name="Rachubinski R."/>
            <person name="Salas D."/>
            <person name="Schlacht A."/>
            <person name="Suga H."/>
            <person name="Archibald J."/>
            <person name="Ball S.G."/>
            <person name="Clark G."/>
            <person name="Dacks J."/>
            <person name="Van Der Giezen M."/>
            <person name="Tsaousis A."/>
            <person name="Roger A."/>
        </authorList>
    </citation>
    <scope>NUCLEOTIDE SEQUENCE [LARGE SCALE GENOMIC DNA]</scope>
    <source>
        <strain evidence="10">ATCC 50177 / NandII</strain>
    </source>
</reference>
<sequence>MSFSDNNFLRNQNTRNVLRMSIGYGFIYFGLKTSQGYTVPLLGKLGSLSLSIAYFGYAFANLFVPSMVSLFRNERFAMACAAMEYPLYTFVFVYVVPWFCIAWSCIHGFASSVFWACQGVYLSLNSTDANRGRLAGMFWSIYMTGAVFGNICAYIILKLFKVESSTGGPGWNGATSILFIVLGSVSIFGSVILFGAKPARDANGEEIVMRREPKNVLTEVATVLRMVVQPRMLLLVPLFLCLGFQSIFVNSMYNRQIDDKSSIALFMIVYTVCEVFCGYVHGWCIDRLGLFPMLLVYIALGSLALLLAYFANRWQNMTFLLLYALFSVTDSGFQTFCLTAVGRFFKKEKTVANAVFRMFQSLGGGICYIMGPLFVSAGESKASPRQLLTEILLCLCFFLVCLVSYTTFYCLFERKKDSTGLLEVII</sequence>
<protein>
    <recommendedName>
        <fullName evidence="6">UNC93-like protein MFSD11</fullName>
    </recommendedName>
    <alternativeName>
        <fullName evidence="7">Major facilitator superfamily domain-containing protein 11</fullName>
    </alternativeName>
</protein>
<feature type="transmembrane region" description="Helical" evidence="8">
    <location>
        <begin position="45"/>
        <end position="64"/>
    </location>
</feature>
<proteinExistence type="predicted"/>
<feature type="transmembrane region" description="Helical" evidence="8">
    <location>
        <begin position="101"/>
        <end position="124"/>
    </location>
</feature>
<feature type="transmembrane region" description="Helical" evidence="8">
    <location>
        <begin position="177"/>
        <end position="196"/>
    </location>
</feature>
<dbReference type="InterPro" id="IPR010291">
    <property type="entry name" value="Ion_channel_UNC-93"/>
</dbReference>
<feature type="transmembrane region" description="Helical" evidence="8">
    <location>
        <begin position="232"/>
        <end position="251"/>
    </location>
</feature>
<name>A0A196SKN0_BLAHN</name>
<gene>
    <name evidence="9" type="ORF">AV274_0634</name>
</gene>
<evidence type="ECO:0000256" key="4">
    <source>
        <dbReference type="ARBA" id="ARBA00023136"/>
    </source>
</evidence>
<dbReference type="OrthoDB" id="196103at2759"/>
<evidence type="ECO:0000313" key="10">
    <source>
        <dbReference type="Proteomes" id="UP000078348"/>
    </source>
</evidence>
<dbReference type="SUPFAM" id="SSF103473">
    <property type="entry name" value="MFS general substrate transporter"/>
    <property type="match status" value="1"/>
</dbReference>